<dbReference type="InterPro" id="IPR036188">
    <property type="entry name" value="FAD/NAD-bd_sf"/>
</dbReference>
<keyword evidence="8 10" id="KW-0560">Oxidoreductase</keyword>
<dbReference type="NCBIfam" id="NF033855">
    <property type="entry name" value="tRNA_MNMC2"/>
    <property type="match status" value="1"/>
</dbReference>
<dbReference type="InterPro" id="IPR006076">
    <property type="entry name" value="FAD-dep_OxRdtase"/>
</dbReference>
<dbReference type="GO" id="GO:0016491">
    <property type="term" value="F:oxidoreductase activity"/>
    <property type="evidence" value="ECO:0007669"/>
    <property type="project" value="UniProtKB-KW"/>
</dbReference>
<dbReference type="Proteomes" id="UP001253595">
    <property type="component" value="Unassembled WGS sequence"/>
</dbReference>
<evidence type="ECO:0000256" key="3">
    <source>
        <dbReference type="ARBA" id="ARBA00022630"/>
    </source>
</evidence>
<evidence type="ECO:0000256" key="1">
    <source>
        <dbReference type="ARBA" id="ARBA00022490"/>
    </source>
</evidence>
<evidence type="ECO:0000256" key="8">
    <source>
        <dbReference type="ARBA" id="ARBA00023002"/>
    </source>
</evidence>
<accession>A0ABU1UY52</accession>
<comment type="cofactor">
    <cofactor evidence="10">
        <name>FAD</name>
        <dbReference type="ChEBI" id="CHEBI:57692"/>
    </cofactor>
</comment>
<comment type="similarity">
    <text evidence="10">In the C-terminal section; belongs to the DAO family.</text>
</comment>
<feature type="region of interest" description="tRNA (mnm(5)s(2)U34)-methyltransferase" evidence="10">
    <location>
        <begin position="1"/>
        <end position="250"/>
    </location>
</feature>
<dbReference type="GO" id="GO:0004808">
    <property type="term" value="F:tRNA (5-methylaminomethyl-2-thiouridylate)(34)-methyltransferase activity"/>
    <property type="evidence" value="ECO:0007669"/>
    <property type="project" value="UniProtKB-EC"/>
</dbReference>
<dbReference type="Gene3D" id="3.30.9.10">
    <property type="entry name" value="D-Amino Acid Oxidase, subunit A, domain 2"/>
    <property type="match status" value="1"/>
</dbReference>
<keyword evidence="5 10" id="KW-0949">S-adenosyl-L-methionine</keyword>
<comment type="catalytic activity">
    <reaction evidence="10">
        <text>5-aminomethyl-2-thiouridine(34) in tRNA + S-adenosyl-L-methionine = 5-methylaminomethyl-2-thiouridine(34) in tRNA + S-adenosyl-L-homocysteine + H(+)</text>
        <dbReference type="Rhea" id="RHEA:19569"/>
        <dbReference type="Rhea" id="RHEA-COMP:10195"/>
        <dbReference type="Rhea" id="RHEA-COMP:10197"/>
        <dbReference type="ChEBI" id="CHEBI:15378"/>
        <dbReference type="ChEBI" id="CHEBI:57856"/>
        <dbReference type="ChEBI" id="CHEBI:59789"/>
        <dbReference type="ChEBI" id="CHEBI:74454"/>
        <dbReference type="ChEBI" id="CHEBI:74455"/>
        <dbReference type="EC" id="2.1.1.61"/>
    </reaction>
</comment>
<proteinExistence type="inferred from homology"/>
<dbReference type="GO" id="GO:0032259">
    <property type="term" value="P:methylation"/>
    <property type="evidence" value="ECO:0007669"/>
    <property type="project" value="UniProtKB-KW"/>
</dbReference>
<dbReference type="NCBIfam" id="TIGR03197">
    <property type="entry name" value="MnmC_Cterm"/>
    <property type="match status" value="1"/>
</dbReference>
<evidence type="ECO:0000256" key="4">
    <source>
        <dbReference type="ARBA" id="ARBA00022679"/>
    </source>
</evidence>
<dbReference type="SUPFAM" id="SSF54373">
    <property type="entry name" value="FAD-linked reductases, C-terminal domain"/>
    <property type="match status" value="1"/>
</dbReference>
<evidence type="ECO:0000259" key="11">
    <source>
        <dbReference type="Pfam" id="PF01266"/>
    </source>
</evidence>
<protein>
    <recommendedName>
        <fullName evidence="10">tRNA 5-methylaminomethyl-2-thiouridine biosynthesis bifunctional protein MnmC</fullName>
        <shortName evidence="10">tRNA mnm(5)s(2)U biosynthesis bifunctional protein</shortName>
    </recommendedName>
    <domain>
        <recommendedName>
            <fullName evidence="10">tRNA (mnm(5)s(2)U34)-methyltransferase</fullName>
            <ecNumber evidence="10">2.1.1.61</ecNumber>
        </recommendedName>
    </domain>
    <domain>
        <recommendedName>
            <fullName evidence="10">FAD-dependent cmnm(5)s(2)U34 oxidoreductase</fullName>
            <ecNumber evidence="10">1.5.-.-</ecNumber>
        </recommendedName>
    </domain>
</protein>
<keyword evidence="1 10" id="KW-0963">Cytoplasm</keyword>
<dbReference type="RefSeq" id="WP_310072210.1">
    <property type="nucleotide sequence ID" value="NZ_JAVDVX010000003.1"/>
</dbReference>
<reference evidence="13 14" key="1">
    <citation type="submission" date="2023-07" db="EMBL/GenBank/DDBJ databases">
        <title>Sorghum-associated microbial communities from plants grown in Nebraska, USA.</title>
        <authorList>
            <person name="Schachtman D."/>
        </authorList>
    </citation>
    <scope>NUCLEOTIDE SEQUENCE [LARGE SCALE GENOMIC DNA]</scope>
    <source>
        <strain evidence="13 14">BE190</strain>
    </source>
</reference>
<keyword evidence="6 10" id="KW-0819">tRNA processing</keyword>
<dbReference type="PANTHER" id="PTHR13847">
    <property type="entry name" value="SARCOSINE DEHYDROGENASE-RELATED"/>
    <property type="match status" value="1"/>
</dbReference>
<comment type="similarity">
    <text evidence="10">In the N-terminal section; belongs to the methyltransferase superfamily. tRNA (mnm(5)s(2)U34)-methyltransferase family.</text>
</comment>
<dbReference type="InterPro" id="IPR008471">
    <property type="entry name" value="MnmC-like_methylTransf"/>
</dbReference>
<keyword evidence="9 10" id="KW-0511">Multifunctional enzyme</keyword>
<keyword evidence="2 10" id="KW-0489">Methyltransferase</keyword>
<keyword evidence="4 10" id="KW-0808">Transferase</keyword>
<evidence type="ECO:0000313" key="13">
    <source>
        <dbReference type="EMBL" id="MDR7090129.1"/>
    </source>
</evidence>
<gene>
    <name evidence="10" type="primary">mnmC</name>
    <name evidence="13" type="ORF">J2X05_002151</name>
</gene>
<dbReference type="Gene3D" id="3.50.50.60">
    <property type="entry name" value="FAD/NAD(P)-binding domain"/>
    <property type="match status" value="1"/>
</dbReference>
<keyword evidence="14" id="KW-1185">Reference proteome</keyword>
<dbReference type="EC" id="2.1.1.61" evidence="10"/>
<dbReference type="SUPFAM" id="SSF51905">
    <property type="entry name" value="FAD/NAD(P)-binding domain"/>
    <property type="match status" value="1"/>
</dbReference>
<evidence type="ECO:0000256" key="2">
    <source>
        <dbReference type="ARBA" id="ARBA00022603"/>
    </source>
</evidence>
<dbReference type="InterPro" id="IPR047785">
    <property type="entry name" value="tRNA_MNMC2"/>
</dbReference>
<evidence type="ECO:0000256" key="7">
    <source>
        <dbReference type="ARBA" id="ARBA00022827"/>
    </source>
</evidence>
<feature type="region of interest" description="FAD-dependent cmnm(5)s(2)U34 oxidoreductase" evidence="10">
    <location>
        <begin position="290"/>
        <end position="680"/>
    </location>
</feature>
<name>A0ABU1UY52_9GAMM</name>
<dbReference type="InterPro" id="IPR017610">
    <property type="entry name" value="tRNA_S-uridine_synth_MnmC_C"/>
</dbReference>
<dbReference type="InterPro" id="IPR023032">
    <property type="entry name" value="tRNA_MAMT_biosynth_bifunc_MnmC"/>
</dbReference>
<comment type="subcellular location">
    <subcellularLocation>
        <location evidence="10">Cytoplasm</location>
    </subcellularLocation>
</comment>
<sequence length="680" mass="75314">MSDSTHIDHAQLQWDEDGQPVSSTFGDVYFSRANGLEETRHVFLQHNQLHERWQQLNAGEHFTIAETGFGSGLNFLAAWQLWLTAAPADAQLHFVSVEKFPLTKLDLQRALALWPELGEFTEQLIDAYPVFVGTGFHRLSFMYGRIKLTLIINDAAAGLTQLLATTHPAFANYCAKIDAWFLDGFAPSKNPQMWSDELFTAIRQLSHAGTTAATFSAAAIVKQGLKFAGFNIQKVPGFGRKREMVKARMEQEPVVDYQDSVQPRSYSPYPVPWTIDVAATPPTEKHALIIGGGLAGCTSARALAERGWKITLVERHAGLAQEASGNPQGVLYAKLSPKNEAQAEFNLHALQFAQQFYRSRWNAIGEQCGVLQLAHCESEQQLHEQLRDKFSATEELVEFVNAAQATAIAGVRLNQSALHFPKAGWINPRKLCESLTDHTAIRVITDCAALALEHVDSNWQINNNPELRAPVVIIANATDAKSFAATQHLPIKSIRGQITYLPQTAASSALKTLVCSEGYIAPAVNGLHCTGATFNLKDNTRELRAEDHRNNLENLRSPLPELLDEWENMEVENLHGRVAFRCTLPDYLPLVGAVPNEQTMLEDFAPLRKNARAAIHKTGAYHPGLFINIGHGSRGLAYTPLSAELLASQINQEVLPLPRELANALNPARFLIRDLIKNKR</sequence>
<dbReference type="EMBL" id="JAVDVX010000003">
    <property type="protein sequence ID" value="MDR7090129.1"/>
    <property type="molecule type" value="Genomic_DNA"/>
</dbReference>
<comment type="function">
    <text evidence="10">Catalyzes the last two steps in the biosynthesis of 5-methylaminomethyl-2-thiouridine (mnm(5)s(2)U) at the wobble position (U34) in tRNA. Catalyzes the FAD-dependent demodification of cmnm(5)s(2)U34 to nm(5)s(2)U34, followed by the transfer of a methyl group from S-adenosyl-L-methionine to nm(5)s(2)U34, to form mnm(5)s(2)U34.</text>
</comment>
<evidence type="ECO:0000256" key="6">
    <source>
        <dbReference type="ARBA" id="ARBA00022694"/>
    </source>
</evidence>
<comment type="caution">
    <text evidence="13">The sequence shown here is derived from an EMBL/GenBank/DDBJ whole genome shotgun (WGS) entry which is preliminary data.</text>
</comment>
<evidence type="ECO:0000256" key="5">
    <source>
        <dbReference type="ARBA" id="ARBA00022691"/>
    </source>
</evidence>
<evidence type="ECO:0000259" key="12">
    <source>
        <dbReference type="Pfam" id="PF05430"/>
    </source>
</evidence>
<evidence type="ECO:0000256" key="9">
    <source>
        <dbReference type="ARBA" id="ARBA00023268"/>
    </source>
</evidence>
<evidence type="ECO:0000313" key="14">
    <source>
        <dbReference type="Proteomes" id="UP001253595"/>
    </source>
</evidence>
<organism evidence="13 14">
    <name type="scientific">Cellvibrio fibrivorans</name>
    <dbReference type="NCBI Taxonomy" id="126350"/>
    <lineage>
        <taxon>Bacteria</taxon>
        <taxon>Pseudomonadati</taxon>
        <taxon>Pseudomonadota</taxon>
        <taxon>Gammaproteobacteria</taxon>
        <taxon>Cellvibrionales</taxon>
        <taxon>Cellvibrionaceae</taxon>
        <taxon>Cellvibrio</taxon>
    </lineage>
</organism>
<dbReference type="NCBIfam" id="NF002481">
    <property type="entry name" value="PRK01747.1-2"/>
    <property type="match status" value="1"/>
</dbReference>
<dbReference type="HAMAP" id="MF_01102">
    <property type="entry name" value="MnmC"/>
    <property type="match status" value="1"/>
</dbReference>
<evidence type="ECO:0000256" key="10">
    <source>
        <dbReference type="HAMAP-Rule" id="MF_01102"/>
    </source>
</evidence>
<dbReference type="PANTHER" id="PTHR13847:SF283">
    <property type="entry name" value="TRNA 5-METHYLAMINOMETHYL-2-THIOURIDINE BIOSYNTHESIS BIFUNCTIONAL PROTEIN MNMC"/>
    <property type="match status" value="1"/>
</dbReference>
<dbReference type="Gene3D" id="3.40.50.150">
    <property type="entry name" value="Vaccinia Virus protein VP39"/>
    <property type="match status" value="1"/>
</dbReference>
<feature type="domain" description="MnmC-like methyltransferase" evidence="12">
    <location>
        <begin position="115"/>
        <end position="249"/>
    </location>
</feature>
<dbReference type="Pfam" id="PF05430">
    <property type="entry name" value="Methyltransf_30"/>
    <property type="match status" value="1"/>
</dbReference>
<dbReference type="EC" id="1.5.-.-" evidence="10"/>
<keyword evidence="7 10" id="KW-0274">FAD</keyword>
<feature type="domain" description="FAD dependent oxidoreductase" evidence="11">
    <location>
        <begin position="287"/>
        <end position="648"/>
    </location>
</feature>
<keyword evidence="3 10" id="KW-0285">Flavoprotein</keyword>
<dbReference type="Pfam" id="PF01266">
    <property type="entry name" value="DAO"/>
    <property type="match status" value="1"/>
</dbReference>
<dbReference type="InterPro" id="IPR029063">
    <property type="entry name" value="SAM-dependent_MTases_sf"/>
</dbReference>